<gene>
    <name evidence="1" type="ORF">QFC24_002745</name>
</gene>
<name>A0ACC2XQN7_9TREE</name>
<evidence type="ECO:0000313" key="1">
    <source>
        <dbReference type="EMBL" id="KAJ9125960.1"/>
    </source>
</evidence>
<dbReference type="EMBL" id="JASBWV010000007">
    <property type="protein sequence ID" value="KAJ9125960.1"/>
    <property type="molecule type" value="Genomic_DNA"/>
</dbReference>
<dbReference type="Proteomes" id="UP001234202">
    <property type="component" value="Unassembled WGS sequence"/>
</dbReference>
<accession>A0ACC2XQN7</accession>
<organism evidence="1 2">
    <name type="scientific">Naganishia onofrii</name>
    <dbReference type="NCBI Taxonomy" id="1851511"/>
    <lineage>
        <taxon>Eukaryota</taxon>
        <taxon>Fungi</taxon>
        <taxon>Dikarya</taxon>
        <taxon>Basidiomycota</taxon>
        <taxon>Agaricomycotina</taxon>
        <taxon>Tremellomycetes</taxon>
        <taxon>Filobasidiales</taxon>
        <taxon>Filobasidiaceae</taxon>
        <taxon>Naganishia</taxon>
    </lineage>
</organism>
<keyword evidence="2" id="KW-1185">Reference proteome</keyword>
<reference evidence="1" key="1">
    <citation type="submission" date="2023-04" db="EMBL/GenBank/DDBJ databases">
        <title>Draft Genome sequencing of Naganishia species isolated from polar environments using Oxford Nanopore Technology.</title>
        <authorList>
            <person name="Leo P."/>
            <person name="Venkateswaran K."/>
        </authorList>
    </citation>
    <scope>NUCLEOTIDE SEQUENCE</scope>
    <source>
        <strain evidence="1">DBVPG 5303</strain>
    </source>
</reference>
<evidence type="ECO:0000313" key="2">
    <source>
        <dbReference type="Proteomes" id="UP001234202"/>
    </source>
</evidence>
<comment type="caution">
    <text evidence="1">The sequence shown here is derived from an EMBL/GenBank/DDBJ whole genome shotgun (WGS) entry which is preliminary data.</text>
</comment>
<sequence length="148" mass="15303">MSSPTSTINTTMSDTIDDDNLLYSETKEATQSGTYNTNTTDGTTAFAHKTKMGSTSDCKTDDRAGTTETTTSSSGAVADGATTATSDNGARVGGSSGTLETNTMASKGEHPIRSIQDHALIGNLKTAALVSLDGSIESMCIPYFDSPR</sequence>
<proteinExistence type="predicted"/>
<protein>
    <submittedName>
        <fullName evidence="1">Uncharacterized protein</fullName>
    </submittedName>
</protein>